<dbReference type="Proteomes" id="UP000000422">
    <property type="component" value="Chromosome"/>
</dbReference>
<dbReference type="EMBL" id="BX571661">
    <property type="protein sequence ID" value="CAE10627.1"/>
    <property type="molecule type" value="Genomic_DNA"/>
</dbReference>
<keyword evidence="2 8" id="KW-0812">Transmembrane</keyword>
<accession>Q7MR82</accession>
<dbReference type="Pfam" id="PF00571">
    <property type="entry name" value="CBS"/>
    <property type="match status" value="1"/>
</dbReference>
<keyword evidence="4 8" id="KW-1133">Transmembrane helix</keyword>
<feature type="region of interest" description="Disordered" evidence="9">
    <location>
        <begin position="335"/>
        <end position="366"/>
    </location>
</feature>
<dbReference type="Pfam" id="PF01595">
    <property type="entry name" value="CNNM"/>
    <property type="match status" value="1"/>
</dbReference>
<dbReference type="InterPro" id="IPR046342">
    <property type="entry name" value="CBS_dom_sf"/>
</dbReference>
<gene>
    <name evidence="13" type="ordered locus">WS1588</name>
</gene>
<name>Q7MR82_WOLSU</name>
<evidence type="ECO:0000256" key="3">
    <source>
        <dbReference type="ARBA" id="ARBA00022737"/>
    </source>
</evidence>
<feature type="transmembrane region" description="Helical" evidence="10">
    <location>
        <begin position="88"/>
        <end position="107"/>
    </location>
</feature>
<evidence type="ECO:0000256" key="4">
    <source>
        <dbReference type="ARBA" id="ARBA00022989"/>
    </source>
</evidence>
<dbReference type="PROSITE" id="PS51846">
    <property type="entry name" value="CNNM"/>
    <property type="match status" value="1"/>
</dbReference>
<protein>
    <recommendedName>
        <fullName evidence="15">Transporter</fullName>
    </recommendedName>
</protein>
<feature type="domain" description="CBS" evidence="11">
    <location>
        <begin position="262"/>
        <end position="320"/>
    </location>
</feature>
<keyword evidence="6 8" id="KW-0472">Membrane</keyword>
<evidence type="ECO:0000256" key="6">
    <source>
        <dbReference type="ARBA" id="ARBA00023136"/>
    </source>
</evidence>
<evidence type="ECO:0000256" key="5">
    <source>
        <dbReference type="ARBA" id="ARBA00023122"/>
    </source>
</evidence>
<evidence type="ECO:0000256" key="1">
    <source>
        <dbReference type="ARBA" id="ARBA00004141"/>
    </source>
</evidence>
<evidence type="ECO:0000256" key="10">
    <source>
        <dbReference type="SAM" id="Phobius"/>
    </source>
</evidence>
<evidence type="ECO:0000256" key="8">
    <source>
        <dbReference type="PROSITE-ProRule" id="PRU01193"/>
    </source>
</evidence>
<dbReference type="Gene3D" id="3.10.580.10">
    <property type="entry name" value="CBS-domain"/>
    <property type="match status" value="1"/>
</dbReference>
<feature type="transmembrane region" description="Helical" evidence="10">
    <location>
        <begin position="119"/>
        <end position="140"/>
    </location>
</feature>
<dbReference type="HOGENOM" id="CLU_015237_4_1_7"/>
<feature type="transmembrane region" description="Helical" evidence="10">
    <location>
        <begin position="6"/>
        <end position="33"/>
    </location>
</feature>
<evidence type="ECO:0000256" key="9">
    <source>
        <dbReference type="SAM" id="MobiDB-lite"/>
    </source>
</evidence>
<dbReference type="eggNOG" id="COG1253">
    <property type="taxonomic scope" value="Bacteria"/>
</dbReference>
<comment type="subcellular location">
    <subcellularLocation>
        <location evidence="1">Membrane</location>
        <topology evidence="1">Multi-pass membrane protein</topology>
    </subcellularLocation>
</comment>
<dbReference type="GO" id="GO:0005886">
    <property type="term" value="C:plasma membrane"/>
    <property type="evidence" value="ECO:0007669"/>
    <property type="project" value="TreeGrafter"/>
</dbReference>
<evidence type="ECO:0000256" key="2">
    <source>
        <dbReference type="ARBA" id="ARBA00022692"/>
    </source>
</evidence>
<proteinExistence type="predicted"/>
<sequence length="366" mass="41268">MSLLMLYLTISVSLSFVCSVLEAVILSVTPSFVETFSRQNQAAGKILKYLKENIDASVGSILVLNTFAHTMGAAGVGAEAEKIFGAQWQTLIAVGLTLIILYLSEILPKTIGAVYWRRLLVPSVYTIYFFTKVTVPFLFISKGITKIFKKQPPHAMSREEIIVMAEMGERSGTLQSQESDLIENLLELKNYRARDILTPRSVVFALDAEIKVKDAIEQDGLYMHSRIPIYEGSLDNVIGMVMSQTILEESIEGHHEMSVRELMKPMFAVSENLPVLRLIDVFVKRKEHLFLVRDGYGQTAGVVSLEDAIETLLGVEILDEMDEVADMQQFAKERARIQKNHADKQSKISREDEKKRDEDEKDQKTE</sequence>
<keyword evidence="14" id="KW-1185">Reference proteome</keyword>
<dbReference type="KEGG" id="wsu:WS1588"/>
<feature type="transmembrane region" description="Helical" evidence="10">
    <location>
        <begin position="54"/>
        <end position="76"/>
    </location>
</feature>
<dbReference type="RefSeq" id="WP_011139411.1">
    <property type="nucleotide sequence ID" value="NC_005090.1"/>
</dbReference>
<evidence type="ECO:0000259" key="11">
    <source>
        <dbReference type="PROSITE" id="PS51371"/>
    </source>
</evidence>
<dbReference type="PANTHER" id="PTHR22777:SF4">
    <property type="entry name" value="UPF0053 PROTEIN SLL1254"/>
    <property type="match status" value="1"/>
</dbReference>
<evidence type="ECO:0000313" key="13">
    <source>
        <dbReference type="EMBL" id="CAE10627.1"/>
    </source>
</evidence>
<evidence type="ECO:0000256" key="7">
    <source>
        <dbReference type="PROSITE-ProRule" id="PRU00703"/>
    </source>
</evidence>
<keyword evidence="3" id="KW-0677">Repeat</keyword>
<dbReference type="InterPro" id="IPR002550">
    <property type="entry name" value="CNNM"/>
</dbReference>
<reference evidence="13 14" key="1">
    <citation type="journal article" date="2003" name="Proc. Natl. Acad. Sci. U.S.A.">
        <title>Complete genome sequence and analysis of Wolinella succinogenes.</title>
        <authorList>
            <person name="Baar C."/>
            <person name="Eppinger M."/>
            <person name="Raddatz G."/>
            <person name="Simon JM."/>
            <person name="Lanz C."/>
            <person name="Klimmek O."/>
            <person name="Nandakumar R."/>
            <person name="Gross R."/>
            <person name="Rosinus A."/>
            <person name="Keller H."/>
            <person name="Jagtap P."/>
            <person name="Linke B."/>
            <person name="Meyer F."/>
            <person name="Lederer H."/>
            <person name="Schuster S.C."/>
        </authorList>
    </citation>
    <scope>NUCLEOTIDE SEQUENCE [LARGE SCALE GENOMIC DNA]</scope>
    <source>
        <strain evidence="14">ATCC 29543 / DSM 1740 / CCUG 13145 / JCM 31913 / LMG 7466 / NCTC 11488 / FDC 602W</strain>
    </source>
</reference>
<evidence type="ECO:0000313" key="14">
    <source>
        <dbReference type="Proteomes" id="UP000000422"/>
    </source>
</evidence>
<dbReference type="AlphaFoldDB" id="Q7MR82"/>
<dbReference type="STRING" id="273121.WS1588"/>
<feature type="domain" description="CNNM transmembrane" evidence="12">
    <location>
        <begin position="1"/>
        <end position="178"/>
    </location>
</feature>
<organism evidence="14">
    <name type="scientific">Wolinella succinogenes (strain ATCC 29543 / DSM 1740 / CCUG 13145 / JCM 31913 / LMG 7466 / NCTC 11488 / FDC 602W)</name>
    <name type="common">Vibrio succinogenes</name>
    <dbReference type="NCBI Taxonomy" id="273121"/>
    <lineage>
        <taxon>Bacteria</taxon>
        <taxon>Pseudomonadati</taxon>
        <taxon>Campylobacterota</taxon>
        <taxon>Epsilonproteobacteria</taxon>
        <taxon>Campylobacterales</taxon>
        <taxon>Helicobacteraceae</taxon>
        <taxon>Wolinella</taxon>
    </lineage>
</organism>
<evidence type="ECO:0008006" key="15">
    <source>
        <dbReference type="Google" id="ProtNLM"/>
    </source>
</evidence>
<dbReference type="InterPro" id="IPR000644">
    <property type="entry name" value="CBS_dom"/>
</dbReference>
<keyword evidence="5 7" id="KW-0129">CBS domain</keyword>
<dbReference type="CDD" id="cd04590">
    <property type="entry name" value="CBS_pair_CorC_HlyC_assoc"/>
    <property type="match status" value="1"/>
</dbReference>
<dbReference type="PROSITE" id="PS51371">
    <property type="entry name" value="CBS"/>
    <property type="match status" value="1"/>
</dbReference>
<dbReference type="SUPFAM" id="SSF54631">
    <property type="entry name" value="CBS-domain pair"/>
    <property type="match status" value="1"/>
</dbReference>
<dbReference type="InterPro" id="IPR044751">
    <property type="entry name" value="Ion_transp-like_CBS"/>
</dbReference>
<evidence type="ECO:0000259" key="12">
    <source>
        <dbReference type="PROSITE" id="PS51846"/>
    </source>
</evidence>
<dbReference type="PANTHER" id="PTHR22777">
    <property type="entry name" value="HEMOLYSIN-RELATED"/>
    <property type="match status" value="1"/>
</dbReference>